<organism evidence="1">
    <name type="scientific">Vibrio alginolyticus</name>
    <dbReference type="NCBI Taxonomy" id="663"/>
    <lineage>
        <taxon>Bacteria</taxon>
        <taxon>Pseudomonadati</taxon>
        <taxon>Pseudomonadota</taxon>
        <taxon>Gammaproteobacteria</taxon>
        <taxon>Vibrionales</taxon>
        <taxon>Vibrionaceae</taxon>
        <taxon>Vibrio</taxon>
    </lineage>
</organism>
<keyword evidence="1" id="KW-0614">Plasmid</keyword>
<dbReference type="EMBL" id="CP017904">
    <property type="protein sequence ID" value="ARP21679.1"/>
    <property type="molecule type" value="Genomic_DNA"/>
</dbReference>
<protein>
    <submittedName>
        <fullName evidence="1">Uncharacterized protein</fullName>
    </submittedName>
</protein>
<gene>
    <name evidence="1" type="ORF">K05K4_49700</name>
</gene>
<evidence type="ECO:0000313" key="1">
    <source>
        <dbReference type="EMBL" id="ARP21679.1"/>
    </source>
</evidence>
<sequence>MDCLLQQITRFETTALNAQRFLDAYPTNKASLNIEDLLHTVSNESKRGLDSFTMFYAHGECAVYAEGLIDSIPSVYSPKLVVFFEEDCPIHYAVQAQFDGSLYYFDAYGVFSNIEAIKARYTNNTVTSTSFISLDSEDQKDESIIENWRNQTVSFLDCFDDDHSAELHDMHYTEMYEEYLATVVANNFKYLAQININ</sequence>
<proteinExistence type="predicted"/>
<accession>A0A1W6U135</accession>
<geneLocation type="plasmid" evidence="1">
    <name>pL289</name>
</geneLocation>
<reference evidence="1" key="1">
    <citation type="submission" date="2016-10" db="EMBL/GenBank/DDBJ databases">
        <title>The High Quality Genome of Vibrio alginolyticus K01M1.</title>
        <authorList>
            <person name="Wendling C."/>
            <person name="Chibani C.M."/>
            <person name="Hertel R."/>
            <person name="Sproer C."/>
            <person name="Bunk B."/>
            <person name="Overmann J."/>
            <person name="Roth O."/>
            <person name="Liesegang H."/>
        </authorList>
    </citation>
    <scope>NUCLEOTIDE SEQUENCE</scope>
    <source>
        <strain evidence="1">K05K4</strain>
        <plasmid evidence="1">pL289</plasmid>
    </source>
</reference>
<dbReference type="AlphaFoldDB" id="A0A1W6U135"/>
<dbReference type="RefSeq" id="WP_086048367.1">
    <property type="nucleotide sequence ID" value="NZ_CP017893.1"/>
</dbReference>
<name>A0A1W6U135_VIBAL</name>